<organism evidence="1 2">
    <name type="scientific">Mariprofundus ferrooxydans PV-1</name>
    <dbReference type="NCBI Taxonomy" id="314345"/>
    <lineage>
        <taxon>Bacteria</taxon>
        <taxon>Pseudomonadati</taxon>
        <taxon>Pseudomonadota</taxon>
        <taxon>Candidatius Mariprofundia</taxon>
        <taxon>Mariprofundales</taxon>
        <taxon>Mariprofundaceae</taxon>
        <taxon>Mariprofundus</taxon>
    </lineage>
</organism>
<sequence length="33" mass="3612">MHFDICPDGVSFLNSSSIDDRELGVCEDLIAGR</sequence>
<keyword evidence="2" id="KW-1185">Reference proteome</keyword>
<evidence type="ECO:0000313" key="1">
    <source>
        <dbReference type="EMBL" id="EAU53989.1"/>
    </source>
</evidence>
<gene>
    <name evidence="1" type="ORF">SPV1_13362</name>
</gene>
<proteinExistence type="predicted"/>
<accession>Q0EXC7</accession>
<dbReference type="Proteomes" id="UP000005297">
    <property type="component" value="Unassembled WGS sequence"/>
</dbReference>
<name>Q0EXC7_9PROT</name>
<dbReference type="AlphaFoldDB" id="Q0EXC7"/>
<evidence type="ECO:0000313" key="2">
    <source>
        <dbReference type="Proteomes" id="UP000005297"/>
    </source>
</evidence>
<comment type="caution">
    <text evidence="1">The sequence shown here is derived from an EMBL/GenBank/DDBJ whole genome shotgun (WGS) entry which is preliminary data.</text>
</comment>
<reference evidence="1 2" key="1">
    <citation type="submission" date="2006-09" db="EMBL/GenBank/DDBJ databases">
        <authorList>
            <person name="Emerson D."/>
            <person name="Ferriera S."/>
            <person name="Johnson J."/>
            <person name="Kravitz S."/>
            <person name="Halpern A."/>
            <person name="Remington K."/>
            <person name="Beeson K."/>
            <person name="Tran B."/>
            <person name="Rogers Y.-H."/>
            <person name="Friedman R."/>
            <person name="Venter J.C."/>
        </authorList>
    </citation>
    <scope>NUCLEOTIDE SEQUENCE [LARGE SCALE GENOMIC DNA]</scope>
    <source>
        <strain evidence="1 2">PV-1</strain>
    </source>
</reference>
<dbReference type="HOGENOM" id="CLU_3382621_0_0_0"/>
<dbReference type="InParanoid" id="Q0EXC7"/>
<dbReference type="EMBL" id="AATS01000014">
    <property type="protein sequence ID" value="EAU53989.1"/>
    <property type="molecule type" value="Genomic_DNA"/>
</dbReference>
<protein>
    <submittedName>
        <fullName evidence="1">Uncharacterized protein</fullName>
    </submittedName>
</protein>